<sequence length="93" mass="10503">MTDHPSTYHADPENVGRIDWDDRASLHRKDDGHGVLDSAKGLRRGTLAELVRHVQLLPEEERQKYVIQKAGDHRLGTAEIEALAAREDFPPPE</sequence>
<gene>
    <name evidence="1" type="ORF">GRI65_03185</name>
</gene>
<keyword evidence="2" id="KW-1185">Reference proteome</keyword>
<protein>
    <submittedName>
        <fullName evidence="1">Uncharacterized protein</fullName>
    </submittedName>
</protein>
<reference evidence="1 2" key="1">
    <citation type="submission" date="2019-12" db="EMBL/GenBank/DDBJ databases">
        <title>Genomic-based taxomic classification of the family Erythrobacteraceae.</title>
        <authorList>
            <person name="Xu L."/>
        </authorList>
    </citation>
    <scope>NUCLEOTIDE SEQUENCE [LARGE SCALE GENOMIC DNA]</scope>
    <source>
        <strain evidence="1 2">KCTC 42453</strain>
    </source>
</reference>
<evidence type="ECO:0000313" key="1">
    <source>
        <dbReference type="EMBL" id="MXP43459.1"/>
    </source>
</evidence>
<name>A0A845B752_9SPHN</name>
<dbReference type="RefSeq" id="WP_160755060.1">
    <property type="nucleotide sequence ID" value="NZ_WTYL01000001.1"/>
</dbReference>
<dbReference type="EMBL" id="WTYL01000001">
    <property type="protein sequence ID" value="MXP43459.1"/>
    <property type="molecule type" value="Genomic_DNA"/>
</dbReference>
<dbReference type="AlphaFoldDB" id="A0A845B752"/>
<proteinExistence type="predicted"/>
<comment type="caution">
    <text evidence="1">The sequence shown here is derived from an EMBL/GenBank/DDBJ whole genome shotgun (WGS) entry which is preliminary data.</text>
</comment>
<accession>A0A845B752</accession>
<organism evidence="1 2">
    <name type="scientific">Allopontixanthobacter sediminis</name>
    <dbReference type="NCBI Taxonomy" id="1689985"/>
    <lineage>
        <taxon>Bacteria</taxon>
        <taxon>Pseudomonadati</taxon>
        <taxon>Pseudomonadota</taxon>
        <taxon>Alphaproteobacteria</taxon>
        <taxon>Sphingomonadales</taxon>
        <taxon>Erythrobacteraceae</taxon>
        <taxon>Allopontixanthobacter</taxon>
    </lineage>
</organism>
<dbReference type="Proteomes" id="UP000431922">
    <property type="component" value="Unassembled WGS sequence"/>
</dbReference>
<dbReference type="OrthoDB" id="7391698at2"/>
<evidence type="ECO:0000313" key="2">
    <source>
        <dbReference type="Proteomes" id="UP000431922"/>
    </source>
</evidence>